<name>A0A3N2BCP7_9MICO</name>
<evidence type="ECO:0000256" key="1">
    <source>
        <dbReference type="ARBA" id="ARBA00006484"/>
    </source>
</evidence>
<dbReference type="GO" id="GO:0016614">
    <property type="term" value="F:oxidoreductase activity, acting on CH-OH group of donors"/>
    <property type="evidence" value="ECO:0007669"/>
    <property type="project" value="UniProtKB-ARBA"/>
</dbReference>
<evidence type="ECO:0000313" key="3">
    <source>
        <dbReference type="EMBL" id="ROR73008.1"/>
    </source>
</evidence>
<evidence type="ECO:0000313" key="4">
    <source>
        <dbReference type="Proteomes" id="UP000280668"/>
    </source>
</evidence>
<dbReference type="InterPro" id="IPR020904">
    <property type="entry name" value="Sc_DH/Rdtase_CS"/>
</dbReference>
<dbReference type="EMBL" id="RKHK01000001">
    <property type="protein sequence ID" value="ROR73008.1"/>
    <property type="molecule type" value="Genomic_DNA"/>
</dbReference>
<dbReference type="PANTHER" id="PTHR48107">
    <property type="entry name" value="NADPH-DEPENDENT ALDEHYDE REDUCTASE-LIKE PROTEIN, CHLOROPLASTIC-RELATED"/>
    <property type="match status" value="1"/>
</dbReference>
<dbReference type="Gene3D" id="3.40.50.720">
    <property type="entry name" value="NAD(P)-binding Rossmann-like Domain"/>
    <property type="match status" value="1"/>
</dbReference>
<dbReference type="NCBIfam" id="NF009389">
    <property type="entry name" value="PRK12748.1"/>
    <property type="match status" value="1"/>
</dbReference>
<keyword evidence="2" id="KW-0560">Oxidoreductase</keyword>
<dbReference type="OrthoDB" id="9803333at2"/>
<proteinExistence type="inferred from homology"/>
<dbReference type="InterPro" id="IPR002347">
    <property type="entry name" value="SDR_fam"/>
</dbReference>
<dbReference type="RefSeq" id="WP_123303491.1">
    <property type="nucleotide sequence ID" value="NZ_RKHK01000001.1"/>
</dbReference>
<dbReference type="PRINTS" id="PR00081">
    <property type="entry name" value="GDHRDH"/>
</dbReference>
<dbReference type="PROSITE" id="PS00061">
    <property type="entry name" value="ADH_SHORT"/>
    <property type="match status" value="1"/>
</dbReference>
<dbReference type="Proteomes" id="UP000280668">
    <property type="component" value="Unassembled WGS sequence"/>
</dbReference>
<accession>A0A3N2BCP7</accession>
<keyword evidence="4" id="KW-1185">Reference proteome</keyword>
<gene>
    <name evidence="3" type="ORF">EDD31_1373</name>
</gene>
<comment type="caution">
    <text evidence="3">The sequence shown here is derived from an EMBL/GenBank/DDBJ whole genome shotgun (WGS) entry which is preliminary data.</text>
</comment>
<protein>
    <submittedName>
        <fullName evidence="3">3-oxoacyl-[acyl-carrier protein] reductase</fullName>
    </submittedName>
</protein>
<dbReference type="InterPro" id="IPR036291">
    <property type="entry name" value="NAD(P)-bd_dom_sf"/>
</dbReference>
<comment type="similarity">
    <text evidence="1">Belongs to the short-chain dehydrogenases/reductases (SDR) family.</text>
</comment>
<dbReference type="PANTHER" id="PTHR48107:SF7">
    <property type="entry name" value="RE15974P"/>
    <property type="match status" value="1"/>
</dbReference>
<dbReference type="AlphaFoldDB" id="A0A3N2BCP7"/>
<evidence type="ECO:0000256" key="2">
    <source>
        <dbReference type="ARBA" id="ARBA00023002"/>
    </source>
</evidence>
<dbReference type="SUPFAM" id="SSF51735">
    <property type="entry name" value="NAD(P)-binding Rossmann-fold domains"/>
    <property type="match status" value="1"/>
</dbReference>
<organism evidence="3 4">
    <name type="scientific">Bogoriella caseilytica</name>
    <dbReference type="NCBI Taxonomy" id="56055"/>
    <lineage>
        <taxon>Bacteria</taxon>
        <taxon>Bacillati</taxon>
        <taxon>Actinomycetota</taxon>
        <taxon>Actinomycetes</taxon>
        <taxon>Micrococcales</taxon>
        <taxon>Bogoriellaceae</taxon>
        <taxon>Bogoriella</taxon>
    </lineage>
</organism>
<sequence>MHSTPSLQGRTALVTGASRRSGIGYAVAARLASMGASIVLHHHRPHDADQPWGADDLAQVRAGIEALLGPGAAVHDLPADLADPDAPSALLEGAVARAGHLDILVCNHARSGGDATLADMDVEKLDGHWSVNTRATLLLTQAFAAQHDGREGGRAIWMTSGQQQGPMAGEVAYAASKAALAGVTATVASELARRGILLNTVNPGPVNTGYLDPGMGIPDDALADLRQAFPSGRLGEPDDPARLIAWLVSDEGRWMVGQVLNTEGGFRL</sequence>
<reference evidence="3 4" key="1">
    <citation type="submission" date="2018-11" db="EMBL/GenBank/DDBJ databases">
        <title>Sequencing the genomes of 1000 actinobacteria strains.</title>
        <authorList>
            <person name="Klenk H.-P."/>
        </authorList>
    </citation>
    <scope>NUCLEOTIDE SEQUENCE [LARGE SCALE GENOMIC DNA]</scope>
    <source>
        <strain evidence="3 4">DSM 11294</strain>
    </source>
</reference>
<dbReference type="Pfam" id="PF13561">
    <property type="entry name" value="adh_short_C2"/>
    <property type="match status" value="1"/>
</dbReference>